<comment type="caution">
    <text evidence="1">The sequence shown here is derived from an EMBL/GenBank/DDBJ whole genome shotgun (WGS) entry which is preliminary data.</text>
</comment>
<sequence>MQTTEAPVFRADAFDDAADEHPAGRIALGASGRLGLRSRILGATDIGSDCTSDLPWTTMTWV</sequence>
<proteinExistence type="predicted"/>
<gene>
    <name evidence="1" type="ORF">ACFP1B_22130</name>
</gene>
<keyword evidence="2" id="KW-1185">Reference proteome</keyword>
<reference evidence="2" key="1">
    <citation type="journal article" date="2019" name="Int. J. Syst. Evol. Microbiol.">
        <title>The Global Catalogue of Microorganisms (GCM) 10K type strain sequencing project: providing services to taxonomists for standard genome sequencing and annotation.</title>
        <authorList>
            <consortium name="The Broad Institute Genomics Platform"/>
            <consortium name="The Broad Institute Genome Sequencing Center for Infectious Disease"/>
            <person name="Wu L."/>
            <person name="Ma J."/>
        </authorList>
    </citation>
    <scope>NUCLEOTIDE SEQUENCE [LARGE SCALE GENOMIC DNA]</scope>
    <source>
        <strain evidence="2">JCM 4147</strain>
    </source>
</reference>
<name>A0ABW1GR56_9ACTN</name>
<protein>
    <submittedName>
        <fullName evidence="1">Uncharacterized protein</fullName>
    </submittedName>
</protein>
<dbReference type="Proteomes" id="UP001596200">
    <property type="component" value="Unassembled WGS sequence"/>
</dbReference>
<organism evidence="1 2">
    <name type="scientific">Streptomyces pulveraceus</name>
    <dbReference type="NCBI Taxonomy" id="68258"/>
    <lineage>
        <taxon>Bacteria</taxon>
        <taxon>Bacillati</taxon>
        <taxon>Actinomycetota</taxon>
        <taxon>Actinomycetes</taxon>
        <taxon>Kitasatosporales</taxon>
        <taxon>Streptomycetaceae</taxon>
        <taxon>Streptomyces</taxon>
    </lineage>
</organism>
<accession>A0ABW1GR56</accession>
<evidence type="ECO:0000313" key="2">
    <source>
        <dbReference type="Proteomes" id="UP001596200"/>
    </source>
</evidence>
<dbReference type="RefSeq" id="WP_329920996.1">
    <property type="nucleotide sequence ID" value="NZ_BAAATU010000072.1"/>
</dbReference>
<evidence type="ECO:0000313" key="1">
    <source>
        <dbReference type="EMBL" id="MFC5916097.1"/>
    </source>
</evidence>
<dbReference type="EMBL" id="JBHSPU010000017">
    <property type="protein sequence ID" value="MFC5916097.1"/>
    <property type="molecule type" value="Genomic_DNA"/>
</dbReference>